<dbReference type="Pfam" id="PF09327">
    <property type="entry name" value="Phage_Tail_Tip"/>
    <property type="match status" value="1"/>
</dbReference>
<evidence type="ECO:0000256" key="1">
    <source>
        <dbReference type="SAM" id="MobiDB-lite"/>
    </source>
</evidence>
<organism evidence="3 4">
    <name type="scientific">Vandammella animalimorsus</name>
    <dbReference type="NCBI Taxonomy" id="2029117"/>
    <lineage>
        <taxon>Bacteria</taxon>
        <taxon>Pseudomonadati</taxon>
        <taxon>Pseudomonadota</taxon>
        <taxon>Betaproteobacteria</taxon>
        <taxon>Burkholderiales</taxon>
        <taxon>Comamonadaceae</taxon>
        <taxon>Vandammella</taxon>
    </lineage>
</organism>
<dbReference type="AlphaFoldDB" id="A0A2A2T4U3"/>
<dbReference type="GeneID" id="93874783"/>
<evidence type="ECO:0000259" key="2">
    <source>
        <dbReference type="Pfam" id="PF09327"/>
    </source>
</evidence>
<gene>
    <name evidence="3" type="ORF">CLI92_09035</name>
</gene>
<feature type="domain" description="Tip attachment protein J central straight fiber" evidence="2">
    <location>
        <begin position="221"/>
        <end position="280"/>
    </location>
</feature>
<evidence type="ECO:0000313" key="4">
    <source>
        <dbReference type="Proteomes" id="UP000217780"/>
    </source>
</evidence>
<reference evidence="3 4" key="1">
    <citation type="submission" date="2017-08" db="EMBL/GenBank/DDBJ databases">
        <title>WGS of Clinical strains of the CDC Group NO-1 linked to zoonotic infections in humans.</title>
        <authorList>
            <person name="Bernier A.-M."/>
            <person name="Bernard K."/>
        </authorList>
    </citation>
    <scope>NUCLEOTIDE SEQUENCE [LARGE SCALE GENOMIC DNA]</scope>
    <source>
        <strain evidence="3 4">NML91-0035</strain>
    </source>
</reference>
<evidence type="ECO:0000313" key="3">
    <source>
        <dbReference type="EMBL" id="PAX16467.1"/>
    </source>
</evidence>
<dbReference type="InterPro" id="IPR015406">
    <property type="entry name" value="GpJ_CSF"/>
</dbReference>
<dbReference type="EMBL" id="NTBI01000007">
    <property type="protein sequence ID" value="PAX16467.1"/>
    <property type="molecule type" value="Genomic_DNA"/>
</dbReference>
<proteinExistence type="predicted"/>
<sequence length="639" mass="68435">MSGQWLSRPKGRQAQLPGLPAVPRAVDAEVGNWMRKVAERLEVREGQRGDPKERAVTVREFERANVASHYLSMEKKPGPGEIGLELGGGLTATIHIEKFIDAIRGLPLFKDLLKSLDDPSRFDHLPGQIRQIVLQDIAEEARKRGADIRRVELVQRERFSQLAAVVQELTAAVGDSAAGLRELSYAYADGNSAMAGKITQLQASLGRFYLDGTPGRVALEQEMRVQADRITGLRGQYTLKVQAGKAIAGFGLAASDNGTGGLSSAFIVAAEKFAIVNPATYTGGLTTTPAQAHIPFGVDSHGIYLNHNVYIRGNVRIDTGGKRLIDGLRGSVDVYRNGVWSDAAASAAVWQALGKTGSPSNSNHLVIGDTVTFTHGSTVTTKAWMGSSWRNPGMVLNGNLLVNGSVAASKIDTRGLTIKDNAGRVILDAGSVNFNLINHIAGLTADKVTGLGAMARKHYASIGETVRFSDGTVMGEQDFVSRLRNKITAGNINTFMEGAAITNAYIGYAAVDTLKIAGNAVTVPIHKRSDLVMGGSGFGNWMDYTSAHIHLDQPGAVLIMVVAHIGTDGHGWRVAGSRLLVNGQIVSERAIDTGYYLGVHYWRHYMPSPGTVEVKVQFMGGDPGIRIAPCDIVLLGVKR</sequence>
<dbReference type="Proteomes" id="UP000217780">
    <property type="component" value="Unassembled WGS sequence"/>
</dbReference>
<dbReference type="RefSeq" id="WP_095542571.1">
    <property type="nucleotide sequence ID" value="NZ_NSJC01000009.1"/>
</dbReference>
<feature type="region of interest" description="Disordered" evidence="1">
    <location>
        <begin position="1"/>
        <end position="20"/>
    </location>
</feature>
<protein>
    <recommendedName>
        <fullName evidence="2">Tip attachment protein J central straight fiber domain-containing protein</fullName>
    </recommendedName>
</protein>
<comment type="caution">
    <text evidence="3">The sequence shown here is derived from an EMBL/GenBank/DDBJ whole genome shotgun (WGS) entry which is preliminary data.</text>
</comment>
<name>A0A2A2T4U3_9BURK</name>
<accession>A0A2A2T4U3</accession>